<feature type="chain" id="PRO_5002455241" description="DUF7735 domain-containing protein" evidence="3">
    <location>
        <begin position="24"/>
        <end position="272"/>
    </location>
</feature>
<reference evidence="5 6" key="2">
    <citation type="journal article" date="2015" name="Eukaryot. Cell">
        <title>Asexual propagation of a virulent clone complex in a human and feline outbreak of sporotrichosis.</title>
        <authorList>
            <person name="Teixeira Mde M."/>
            <person name="Rodrigues A.M."/>
            <person name="Tsui C.K."/>
            <person name="de Almeida L.G."/>
            <person name="Van Diepeningen A.D."/>
            <person name="van den Ende B.G."/>
            <person name="Fernandes G.F."/>
            <person name="Kano R."/>
            <person name="Hamelin R.C."/>
            <person name="Lopes-Bezerra L.M."/>
            <person name="Vasconcelos A.T."/>
            <person name="de Hoog S."/>
            <person name="de Camargo Z.P."/>
            <person name="Felipe M.S."/>
        </authorList>
    </citation>
    <scope>NUCLEOTIDE SEQUENCE [LARGE SCALE GENOMIC DNA]</scope>
    <source>
        <strain evidence="5 6">1099-18</strain>
    </source>
</reference>
<keyword evidence="2" id="KW-0472">Membrane</keyword>
<dbReference type="OrthoDB" id="4940591at2759"/>
<dbReference type="EMBL" id="AXCR01000004">
    <property type="protein sequence ID" value="KJR88871.1"/>
    <property type="molecule type" value="Genomic_DNA"/>
</dbReference>
<evidence type="ECO:0000313" key="5">
    <source>
        <dbReference type="EMBL" id="KJR88871.1"/>
    </source>
</evidence>
<evidence type="ECO:0000313" key="6">
    <source>
        <dbReference type="Proteomes" id="UP000033710"/>
    </source>
</evidence>
<sequence length="272" mass="26277">MTRIGVMAARLLSLAMTAASVAADTPATVTAAPDATDVAAALSTLLPTAAPTTTEDTISDVGLSIACQSDLLAAFFLHAAPSDDLASALTSYGSVLTSQACSGSGGGSGGGSGAATPPATAAADCSPAPSLWCDFPKVAPSSVLSKYTSYGRAAASFLPSGIAPLLTLASECPQAWYAAATMFPQGPGDLHDLVVLGECFATARAEAISSTATGTGATETASGTGTGKKTSATASGTASGSPKPSSGAGALTAATMALPVAVVAYVTLAMML</sequence>
<dbReference type="VEuPathDB" id="FungiDB:SPSK_07882"/>
<feature type="region of interest" description="Disordered" evidence="1">
    <location>
        <begin position="212"/>
        <end position="246"/>
    </location>
</feature>
<accession>A0A0F2ML03</accession>
<evidence type="ECO:0000256" key="2">
    <source>
        <dbReference type="SAM" id="Phobius"/>
    </source>
</evidence>
<name>A0A0F2ML03_SPOSC</name>
<dbReference type="KEGG" id="ssck:SPSK_07882"/>
<organism evidence="5 6">
    <name type="scientific">Sporothrix schenckii 1099-18</name>
    <dbReference type="NCBI Taxonomy" id="1397361"/>
    <lineage>
        <taxon>Eukaryota</taxon>
        <taxon>Fungi</taxon>
        <taxon>Dikarya</taxon>
        <taxon>Ascomycota</taxon>
        <taxon>Pezizomycotina</taxon>
        <taxon>Sordariomycetes</taxon>
        <taxon>Sordariomycetidae</taxon>
        <taxon>Ophiostomatales</taxon>
        <taxon>Ophiostomataceae</taxon>
        <taxon>Sporothrix</taxon>
    </lineage>
</organism>
<comment type="caution">
    <text evidence="5">The sequence shown here is derived from an EMBL/GenBank/DDBJ whole genome shotgun (WGS) entry which is preliminary data.</text>
</comment>
<evidence type="ECO:0000259" key="4">
    <source>
        <dbReference type="Pfam" id="PF24870"/>
    </source>
</evidence>
<feature type="domain" description="DUF7735" evidence="4">
    <location>
        <begin position="45"/>
        <end position="206"/>
    </location>
</feature>
<gene>
    <name evidence="5" type="ORF">SPSK_07882</name>
</gene>
<evidence type="ECO:0000256" key="1">
    <source>
        <dbReference type="SAM" id="MobiDB-lite"/>
    </source>
</evidence>
<keyword evidence="3" id="KW-0732">Signal</keyword>
<dbReference type="Proteomes" id="UP000033710">
    <property type="component" value="Unassembled WGS sequence"/>
</dbReference>
<dbReference type="Pfam" id="PF24870">
    <property type="entry name" value="DUF7735"/>
    <property type="match status" value="1"/>
</dbReference>
<dbReference type="InterPro" id="IPR056637">
    <property type="entry name" value="DUF7735"/>
</dbReference>
<keyword evidence="2" id="KW-0812">Transmembrane</keyword>
<dbReference type="AlphaFoldDB" id="A0A0F2ML03"/>
<reference evidence="5 6" key="1">
    <citation type="journal article" date="2014" name="BMC Genomics">
        <title>Comparative genomics of the major fungal agents of human and animal Sporotrichosis: Sporothrix schenckii and Sporothrix brasiliensis.</title>
        <authorList>
            <person name="Teixeira M.M."/>
            <person name="de Almeida L.G."/>
            <person name="Kubitschek-Barreira P."/>
            <person name="Alves F.L."/>
            <person name="Kioshima E.S."/>
            <person name="Abadio A.K."/>
            <person name="Fernandes L."/>
            <person name="Derengowski L.S."/>
            <person name="Ferreira K.S."/>
            <person name="Souza R.C."/>
            <person name="Ruiz J.C."/>
            <person name="de Andrade N.C."/>
            <person name="Paes H.C."/>
            <person name="Nicola A.M."/>
            <person name="Albuquerque P."/>
            <person name="Gerber A.L."/>
            <person name="Martins V.P."/>
            <person name="Peconick L.D."/>
            <person name="Neto A.V."/>
            <person name="Chaucanez C.B."/>
            <person name="Silva P.A."/>
            <person name="Cunha O.L."/>
            <person name="de Oliveira F.F."/>
            <person name="dos Santos T.C."/>
            <person name="Barros A.L."/>
            <person name="Soares M.A."/>
            <person name="de Oliveira L.M."/>
            <person name="Marini M.M."/>
            <person name="Villalobos-Duno H."/>
            <person name="Cunha M.M."/>
            <person name="de Hoog S."/>
            <person name="da Silveira J.F."/>
            <person name="Henrissat B."/>
            <person name="Nino-Vega G.A."/>
            <person name="Cisalpino P.S."/>
            <person name="Mora-Montes H.M."/>
            <person name="Almeida S.R."/>
            <person name="Stajich J.E."/>
            <person name="Lopes-Bezerra L.M."/>
            <person name="Vasconcelos A.T."/>
            <person name="Felipe M.S."/>
        </authorList>
    </citation>
    <scope>NUCLEOTIDE SEQUENCE [LARGE SCALE GENOMIC DNA]</scope>
    <source>
        <strain evidence="5 6">1099-18</strain>
    </source>
</reference>
<dbReference type="GeneID" id="27669812"/>
<dbReference type="RefSeq" id="XP_016591547.1">
    <property type="nucleotide sequence ID" value="XM_016734535.1"/>
</dbReference>
<keyword evidence="2" id="KW-1133">Transmembrane helix</keyword>
<feature type="signal peptide" evidence="3">
    <location>
        <begin position="1"/>
        <end position="23"/>
    </location>
</feature>
<proteinExistence type="predicted"/>
<evidence type="ECO:0000256" key="3">
    <source>
        <dbReference type="SAM" id="SignalP"/>
    </source>
</evidence>
<feature type="transmembrane region" description="Helical" evidence="2">
    <location>
        <begin position="248"/>
        <end position="268"/>
    </location>
</feature>
<protein>
    <recommendedName>
        <fullName evidence="4">DUF7735 domain-containing protein</fullName>
    </recommendedName>
</protein>